<gene>
    <name evidence="18" type="ORF">C474_13949</name>
</gene>
<keyword evidence="1" id="KW-0540">Nuclease</keyword>
<keyword evidence="19" id="KW-1185">Reference proteome</keyword>
<evidence type="ECO:0000256" key="11">
    <source>
        <dbReference type="ARBA" id="ARBA00034617"/>
    </source>
</evidence>
<dbReference type="InterPro" id="IPR014016">
    <property type="entry name" value="UvrD-like_ATP-bd"/>
</dbReference>
<keyword evidence="10" id="KW-0413">Isomerase</keyword>
<accession>M0D0Q9</accession>
<keyword evidence="7 14" id="KW-0067">ATP-binding</keyword>
<evidence type="ECO:0000256" key="13">
    <source>
        <dbReference type="ARBA" id="ARBA00048988"/>
    </source>
</evidence>
<keyword evidence="2 14" id="KW-0547">Nucleotide-binding</keyword>
<dbReference type="PANTHER" id="PTHR11070:SF2">
    <property type="entry name" value="ATP-DEPENDENT DNA HELICASE SRS2"/>
    <property type="match status" value="1"/>
</dbReference>
<name>M0D0Q9_HALPD</name>
<protein>
    <recommendedName>
        <fullName evidence="12">DNA 3'-5' helicase</fullName>
        <ecNumber evidence="12">5.6.2.4</ecNumber>
    </recommendedName>
</protein>
<keyword evidence="5 14" id="KW-0347">Helicase</keyword>
<dbReference type="Gene3D" id="1.10.486.10">
    <property type="entry name" value="PCRA, domain 4"/>
    <property type="match status" value="1"/>
</dbReference>
<feature type="domain" description="UvrD-like helicase ATP-binding" evidence="16">
    <location>
        <begin position="14"/>
        <end position="437"/>
    </location>
</feature>
<evidence type="ECO:0000256" key="1">
    <source>
        <dbReference type="ARBA" id="ARBA00022722"/>
    </source>
</evidence>
<evidence type="ECO:0000256" key="12">
    <source>
        <dbReference type="ARBA" id="ARBA00034808"/>
    </source>
</evidence>
<dbReference type="InParanoid" id="M0D0Q9"/>
<comment type="caution">
    <text evidence="18">The sequence shown here is derived from an EMBL/GenBank/DDBJ whole genome shotgun (WGS) entry which is preliminary data.</text>
</comment>
<keyword evidence="6" id="KW-0269">Exonuclease</keyword>
<reference evidence="18 19" key="1">
    <citation type="journal article" date="2014" name="PLoS Genet.">
        <title>Phylogenetically driven sequencing of extremely halophilic archaea reveals strategies for static and dynamic osmo-response.</title>
        <authorList>
            <person name="Becker E.A."/>
            <person name="Seitzer P.M."/>
            <person name="Tritt A."/>
            <person name="Larsen D."/>
            <person name="Krusor M."/>
            <person name="Yao A.I."/>
            <person name="Wu D."/>
            <person name="Madern D."/>
            <person name="Eisen J.A."/>
            <person name="Darling A.E."/>
            <person name="Facciotti M.T."/>
        </authorList>
    </citation>
    <scope>NUCLEOTIDE SEQUENCE [LARGE SCALE GENOMIC DNA]</scope>
    <source>
        <strain evidence="18 19">JCM 14848</strain>
    </source>
</reference>
<evidence type="ECO:0000256" key="15">
    <source>
        <dbReference type="SAM" id="MobiDB-lite"/>
    </source>
</evidence>
<evidence type="ECO:0000256" key="5">
    <source>
        <dbReference type="ARBA" id="ARBA00022806"/>
    </source>
</evidence>
<dbReference type="InterPro" id="IPR011604">
    <property type="entry name" value="PDDEXK-like_dom_sf"/>
</dbReference>
<dbReference type="InterPro" id="IPR038726">
    <property type="entry name" value="PDDEXK_AddAB-type"/>
</dbReference>
<evidence type="ECO:0000256" key="3">
    <source>
        <dbReference type="ARBA" id="ARBA00022763"/>
    </source>
</evidence>
<dbReference type="SUPFAM" id="SSF52980">
    <property type="entry name" value="Restriction endonuclease-like"/>
    <property type="match status" value="1"/>
</dbReference>
<evidence type="ECO:0000256" key="6">
    <source>
        <dbReference type="ARBA" id="ARBA00022839"/>
    </source>
</evidence>
<dbReference type="PROSITE" id="PS51198">
    <property type="entry name" value="UVRD_HELICASE_ATP_BIND"/>
    <property type="match status" value="1"/>
</dbReference>
<dbReference type="GO" id="GO:0043138">
    <property type="term" value="F:3'-5' DNA helicase activity"/>
    <property type="evidence" value="ECO:0007669"/>
    <property type="project" value="UniProtKB-EC"/>
</dbReference>
<dbReference type="GO" id="GO:0005524">
    <property type="term" value="F:ATP binding"/>
    <property type="evidence" value="ECO:0007669"/>
    <property type="project" value="UniProtKB-UniRule"/>
</dbReference>
<dbReference type="AlphaFoldDB" id="M0D0Q9"/>
<comment type="catalytic activity">
    <reaction evidence="13">
        <text>ATP + H2O = ADP + phosphate + H(+)</text>
        <dbReference type="Rhea" id="RHEA:13065"/>
        <dbReference type="ChEBI" id="CHEBI:15377"/>
        <dbReference type="ChEBI" id="CHEBI:15378"/>
        <dbReference type="ChEBI" id="CHEBI:30616"/>
        <dbReference type="ChEBI" id="CHEBI:43474"/>
        <dbReference type="ChEBI" id="CHEBI:456216"/>
        <dbReference type="EC" id="5.6.2.4"/>
    </reaction>
</comment>
<keyword evidence="3" id="KW-0227">DNA damage</keyword>
<dbReference type="GO" id="GO:0000725">
    <property type="term" value="P:recombinational repair"/>
    <property type="evidence" value="ECO:0007669"/>
    <property type="project" value="TreeGrafter"/>
</dbReference>
<dbReference type="PROSITE" id="PS51217">
    <property type="entry name" value="UVRD_HELICASE_CTER"/>
    <property type="match status" value="1"/>
</dbReference>
<dbReference type="RefSeq" id="WP_008387784.1">
    <property type="nucleotide sequence ID" value="NZ_AOIV01000035.1"/>
</dbReference>
<evidence type="ECO:0000256" key="2">
    <source>
        <dbReference type="ARBA" id="ARBA00022741"/>
    </source>
</evidence>
<dbReference type="eggNOG" id="arCOG00802">
    <property type="taxonomic scope" value="Archaea"/>
</dbReference>
<dbReference type="CDD" id="cd17932">
    <property type="entry name" value="DEXQc_UvrD"/>
    <property type="match status" value="2"/>
</dbReference>
<evidence type="ECO:0000259" key="16">
    <source>
        <dbReference type="PROSITE" id="PS51198"/>
    </source>
</evidence>
<dbReference type="GO" id="GO:0004527">
    <property type="term" value="F:exonuclease activity"/>
    <property type="evidence" value="ECO:0007669"/>
    <property type="project" value="UniProtKB-KW"/>
</dbReference>
<proteinExistence type="predicted"/>
<keyword evidence="4 14" id="KW-0378">Hydrolase</keyword>
<feature type="binding site" evidence="14">
    <location>
        <begin position="35"/>
        <end position="42"/>
    </location>
    <ligand>
        <name>ATP</name>
        <dbReference type="ChEBI" id="CHEBI:30616"/>
    </ligand>
</feature>
<dbReference type="Proteomes" id="UP000011513">
    <property type="component" value="Unassembled WGS sequence"/>
</dbReference>
<sequence>MSPSPSEDDSDEEPSPRIPQQRIIESSEYPMRVLAGAGTGKTFTMVRKVEHLIDEHDVSPDRILALTFTNKAAASMREKLNEKLGAPGYDVNAYTYHSICHDILREYAYHAEIDPQFDVVNNADRTALIHEALDEITYRFTSPEVYGPDSHADGAAGSLLKFISTMKSKGISPSTIETFLGDADRLLELEALVDRIVDRANETVRVSWRAPSADRLEEMRDGLADLQQSIEDERTALGQTGVEQSVATFLCGMEETCTSLAELLETEEASIIDDEHKPAFRLPAYLFGTYASPPSGIPDSMSVTLTGKLRSFVEECQEAADLVAGYTAYEQRLHEASLVDFADLIGATLDLLEDPNIRAEIAGQYDYVFCDEFQDTDAVQFELVDQLADDDKLFVVGDDDQAIYEWRGAAVENIGHRLEERYETLIPETLEENFRSKQPILDVANNVIAQLEARGSEKELTAVGDAANASDGIATITAAEDDEEQAEQIATAIGRLLAGSLSDVDETYGAGDIALLVRKNRHAKPIVRALEERGIPYQLAGGLAADSVGVETVLAYLKALANPADEVSLNRVLTMRYRLHDVDLRLLNTASDSLSEALQSLPLDQFREPERVRRAREDFQALRAKREIYSVARLFRELKEQTNIDWYLSPQERRDLRTLESLIDSFGEGALQPALDESFLELLSLMESLDDSVAGVQDQAETVSDAVNIMTVHKSKGLEFPVVFLPNLSADQWEPSTRSYDTLGHTLEETAATPLDQDFEKRDEYEARRIFHVAMTRAEEQLVLVGRHADDGGVDDGDLSLSFIDSWLPEQIPWRATGASFPIWQEVTAGLPPTATDWTDEVAPIDGGVDPTISVNGESVPQSVARDRVLALARGLLNGDLDSVSPATAGFAVEALSTDGGPALSHRHSYTSLEKYSQCSRRHYLDYLVRAFEDPQRGDTGSNTVSIRDTGILFHDTAELAAKRSLTSPEKWNDVCDELGRQGSYSAGIVDQAKGCIDRYFSTEASSWEILSAERSFTLDIDGHTITGKIDAVYRNSAGNLVVLDYKATTMQRSLDDNLQLPIYLLACQQLFDERIDEAGYVYVGSVGPDMSTRTFSDDELAQCRQDLLTRLQAAEDSTFDDYTAGDHCQWCPHRSLSCSQTH</sequence>
<dbReference type="InterPro" id="IPR011335">
    <property type="entry name" value="Restrct_endonuc-II-like"/>
</dbReference>
<evidence type="ECO:0000256" key="10">
    <source>
        <dbReference type="ARBA" id="ARBA00023235"/>
    </source>
</evidence>
<evidence type="ECO:0000256" key="8">
    <source>
        <dbReference type="ARBA" id="ARBA00023125"/>
    </source>
</evidence>
<evidence type="ECO:0000313" key="19">
    <source>
        <dbReference type="Proteomes" id="UP000011513"/>
    </source>
</evidence>
<dbReference type="Pfam" id="PF12705">
    <property type="entry name" value="PDDEXK_1"/>
    <property type="match status" value="1"/>
</dbReference>
<dbReference type="GO" id="GO:0003677">
    <property type="term" value="F:DNA binding"/>
    <property type="evidence" value="ECO:0007669"/>
    <property type="project" value="UniProtKB-KW"/>
</dbReference>
<dbReference type="InterPro" id="IPR014017">
    <property type="entry name" value="DNA_helicase_UvrD-like_C"/>
</dbReference>
<dbReference type="Pfam" id="PF13361">
    <property type="entry name" value="UvrD_C"/>
    <property type="match status" value="1"/>
</dbReference>
<evidence type="ECO:0000256" key="7">
    <source>
        <dbReference type="ARBA" id="ARBA00022840"/>
    </source>
</evidence>
<dbReference type="InterPro" id="IPR027417">
    <property type="entry name" value="P-loop_NTPase"/>
</dbReference>
<dbReference type="OrthoDB" id="203178at2157"/>
<dbReference type="SUPFAM" id="SSF52540">
    <property type="entry name" value="P-loop containing nucleoside triphosphate hydrolases"/>
    <property type="match status" value="1"/>
</dbReference>
<dbReference type="InterPro" id="IPR000212">
    <property type="entry name" value="DNA_helicase_UvrD/REP"/>
</dbReference>
<dbReference type="EC" id="5.6.2.4" evidence="12"/>
<keyword evidence="8" id="KW-0238">DNA-binding</keyword>
<organism evidence="18 19">
    <name type="scientific">Halogeometricum pallidum JCM 14848</name>
    <dbReference type="NCBI Taxonomy" id="1227487"/>
    <lineage>
        <taxon>Archaea</taxon>
        <taxon>Methanobacteriati</taxon>
        <taxon>Methanobacteriota</taxon>
        <taxon>Stenosarchaea group</taxon>
        <taxon>Halobacteria</taxon>
        <taxon>Halobacteriales</taxon>
        <taxon>Haloferacaceae</taxon>
        <taxon>Halogeometricum</taxon>
    </lineage>
</organism>
<feature type="region of interest" description="Disordered" evidence="15">
    <location>
        <begin position="1"/>
        <end position="23"/>
    </location>
</feature>
<comment type="catalytic activity">
    <reaction evidence="11">
        <text>Couples ATP hydrolysis with the unwinding of duplex DNA by translocating in the 3'-5' direction.</text>
        <dbReference type="EC" id="5.6.2.4"/>
    </reaction>
</comment>
<dbReference type="EMBL" id="AOIV01000035">
    <property type="protein sequence ID" value="ELZ29010.1"/>
    <property type="molecule type" value="Genomic_DNA"/>
</dbReference>
<dbReference type="PATRIC" id="fig|1227487.5.peg.2781"/>
<evidence type="ECO:0000256" key="4">
    <source>
        <dbReference type="ARBA" id="ARBA00022801"/>
    </source>
</evidence>
<dbReference type="Pfam" id="PF00580">
    <property type="entry name" value="UvrD-helicase"/>
    <property type="match status" value="2"/>
</dbReference>
<evidence type="ECO:0000259" key="17">
    <source>
        <dbReference type="PROSITE" id="PS51217"/>
    </source>
</evidence>
<dbReference type="Gene3D" id="3.90.320.10">
    <property type="match status" value="1"/>
</dbReference>
<evidence type="ECO:0000256" key="14">
    <source>
        <dbReference type="PROSITE-ProRule" id="PRU00560"/>
    </source>
</evidence>
<feature type="domain" description="UvrD-like helicase C-terminal" evidence="17">
    <location>
        <begin position="438"/>
        <end position="717"/>
    </location>
</feature>
<feature type="compositionally biased region" description="Acidic residues" evidence="15">
    <location>
        <begin position="1"/>
        <end position="13"/>
    </location>
</feature>
<dbReference type="PANTHER" id="PTHR11070">
    <property type="entry name" value="UVRD / RECB / PCRA DNA HELICASE FAMILY MEMBER"/>
    <property type="match status" value="1"/>
</dbReference>
<evidence type="ECO:0000313" key="18">
    <source>
        <dbReference type="EMBL" id="ELZ29010.1"/>
    </source>
</evidence>
<evidence type="ECO:0000256" key="9">
    <source>
        <dbReference type="ARBA" id="ARBA00023204"/>
    </source>
</evidence>
<dbReference type="Gene3D" id="3.40.50.300">
    <property type="entry name" value="P-loop containing nucleotide triphosphate hydrolases"/>
    <property type="match status" value="3"/>
</dbReference>
<keyword evidence="9" id="KW-0234">DNA repair</keyword>